<dbReference type="AlphaFoldDB" id="A0AAN6N628"/>
<feature type="compositionally biased region" description="Acidic residues" evidence="4">
    <location>
        <begin position="123"/>
        <end position="146"/>
    </location>
</feature>
<feature type="compositionally biased region" description="Low complexity" evidence="4">
    <location>
        <begin position="16"/>
        <end position="31"/>
    </location>
</feature>
<evidence type="ECO:0000256" key="1">
    <source>
        <dbReference type="ARBA" id="ARBA00022468"/>
    </source>
</evidence>
<dbReference type="Proteomes" id="UP001303473">
    <property type="component" value="Unassembled WGS sequence"/>
</dbReference>
<gene>
    <name evidence="6" type="ORF">QBC46DRAFT_436770</name>
</gene>
<feature type="compositionally biased region" description="Basic and acidic residues" evidence="4">
    <location>
        <begin position="38"/>
        <end position="47"/>
    </location>
</feature>
<dbReference type="InterPro" id="IPR000195">
    <property type="entry name" value="Rab-GAP-TBC_dom"/>
</dbReference>
<evidence type="ECO:0000313" key="6">
    <source>
        <dbReference type="EMBL" id="KAK3939789.1"/>
    </source>
</evidence>
<accession>A0AAN6N628</accession>
<dbReference type="SMART" id="SM00164">
    <property type="entry name" value="TBC"/>
    <property type="match status" value="1"/>
</dbReference>
<name>A0AAN6N628_9PEZI</name>
<feature type="compositionally biased region" description="Low complexity" evidence="4">
    <location>
        <begin position="641"/>
        <end position="664"/>
    </location>
</feature>
<comment type="caution">
    <text evidence="6">The sequence shown here is derived from an EMBL/GenBank/DDBJ whole genome shotgun (WGS) entry which is preliminary data.</text>
</comment>
<feature type="domain" description="Rab-GAP TBC" evidence="5">
    <location>
        <begin position="279"/>
        <end position="463"/>
    </location>
</feature>
<feature type="region of interest" description="Disordered" evidence="4">
    <location>
        <begin position="641"/>
        <end position="694"/>
    </location>
</feature>
<dbReference type="SUPFAM" id="SSF47923">
    <property type="entry name" value="Ypt/Rab-GAP domain of gyp1p"/>
    <property type="match status" value="2"/>
</dbReference>
<evidence type="ECO:0000313" key="7">
    <source>
        <dbReference type="Proteomes" id="UP001303473"/>
    </source>
</evidence>
<dbReference type="FunFam" id="1.10.472.80:FF:000027">
    <property type="entry name" value="GTPase activating protein (Evi5)"/>
    <property type="match status" value="1"/>
</dbReference>
<dbReference type="InterPro" id="IPR035969">
    <property type="entry name" value="Rab-GAP_TBC_sf"/>
</dbReference>
<feature type="coiled-coil region" evidence="3">
    <location>
        <begin position="711"/>
        <end position="742"/>
    </location>
</feature>
<dbReference type="EMBL" id="MU853805">
    <property type="protein sequence ID" value="KAK3939789.1"/>
    <property type="molecule type" value="Genomic_DNA"/>
</dbReference>
<feature type="region of interest" description="Disordered" evidence="4">
    <location>
        <begin position="1"/>
        <end position="181"/>
    </location>
</feature>
<organism evidence="6 7">
    <name type="scientific">Diplogelasinospora grovesii</name>
    <dbReference type="NCBI Taxonomy" id="303347"/>
    <lineage>
        <taxon>Eukaryota</taxon>
        <taxon>Fungi</taxon>
        <taxon>Dikarya</taxon>
        <taxon>Ascomycota</taxon>
        <taxon>Pezizomycotina</taxon>
        <taxon>Sordariomycetes</taxon>
        <taxon>Sordariomycetidae</taxon>
        <taxon>Sordariales</taxon>
        <taxon>Diplogelasinosporaceae</taxon>
        <taxon>Diplogelasinospora</taxon>
    </lineage>
</organism>
<protein>
    <submittedName>
        <fullName evidence="6">Rab GTPase-activating protein 1-like protein</fullName>
    </submittedName>
</protein>
<dbReference type="Gene3D" id="1.10.8.270">
    <property type="entry name" value="putative rabgap domain of human tbc1 domain family member 14 like domains"/>
    <property type="match status" value="1"/>
</dbReference>
<keyword evidence="1" id="KW-0343">GTPase activation</keyword>
<feature type="region of interest" description="Disordered" evidence="4">
    <location>
        <begin position="208"/>
        <end position="240"/>
    </location>
</feature>
<dbReference type="InterPro" id="IPR050302">
    <property type="entry name" value="Rab_GAP_TBC_domain"/>
</dbReference>
<feature type="region of interest" description="Disordered" evidence="4">
    <location>
        <begin position="892"/>
        <end position="951"/>
    </location>
</feature>
<keyword evidence="7" id="KW-1185">Reference proteome</keyword>
<feature type="region of interest" description="Disordered" evidence="4">
    <location>
        <begin position="1018"/>
        <end position="1043"/>
    </location>
</feature>
<dbReference type="Gene3D" id="1.10.10.750">
    <property type="entry name" value="Ypt/Rab-GAP domain of gyp1p, domain 1"/>
    <property type="match status" value="1"/>
</dbReference>
<feature type="compositionally biased region" description="Low complexity" evidence="4">
    <location>
        <begin position="1079"/>
        <end position="1089"/>
    </location>
</feature>
<feature type="compositionally biased region" description="Basic and acidic residues" evidence="4">
    <location>
        <begin position="164"/>
        <end position="173"/>
    </location>
</feature>
<evidence type="ECO:0000256" key="2">
    <source>
        <dbReference type="ARBA" id="ARBA00023054"/>
    </source>
</evidence>
<feature type="compositionally biased region" description="Polar residues" evidence="4">
    <location>
        <begin position="672"/>
        <end position="691"/>
    </location>
</feature>
<feature type="region of interest" description="Disordered" evidence="4">
    <location>
        <begin position="747"/>
        <end position="794"/>
    </location>
</feature>
<proteinExistence type="predicted"/>
<dbReference type="PROSITE" id="PS50086">
    <property type="entry name" value="TBC_RABGAP"/>
    <property type="match status" value="1"/>
</dbReference>
<feature type="compositionally biased region" description="Gly residues" evidence="4">
    <location>
        <begin position="1090"/>
        <end position="1099"/>
    </location>
</feature>
<evidence type="ECO:0000259" key="5">
    <source>
        <dbReference type="PROSITE" id="PS50086"/>
    </source>
</evidence>
<dbReference type="PANTHER" id="PTHR47219:SF9">
    <property type="entry name" value="GTPASE ACTIVATING PROTEIN AND CENTROSOME-ASSOCIATED, ISOFORM B"/>
    <property type="match status" value="1"/>
</dbReference>
<sequence length="1099" mass="118651">MELDQEGTTPKHKPSESVSSTISSINGSRPSAVAGSEGKGRAMEHDSLVTVRLSEPPTLHVNTTSLPSSSLPSRKSLYGNEYTPSDVMAESVKEEEEDDNNSVSEEEHETMTPASAAGRTLQDELEQTDPDEGQEQEQETEEDDEKDTTPEPDTRQSSGSEVVNWDKLEKTEEQESDNPQSTAQLLAKLEQENNKIATNPKSVKVKVVEKQASPTRRPRPPTMTQLRKMVNGPTPPALRYSVVPPPPMTELEFYMALVKDPQQTAARLPTLLSNKIRKGIPPPLRGVVWQSMSGARDGALEDMFDRLSGESSPYEGIIGKDLGRSFPGVDMFRDPEGDGQRMLGRVLKCFSLYDTKIGYCQGLAFLVGPLLMHMPDKQAFCVLVRLMENYDLRHCFVPDLSGLHVRIYQFRELLRQHLPILSAHLDDLQVDPAYVSQWFLSFFAVTCPLPMLFRIYDVIFAEGASETIMRVALSLMQKNQARILACTELEDVMQLLLSRGLWDCYHYNADEFVNDFVTLSDVVTKERMSALEQGYRETKIGTSANPKSTDAAQQASDVTTAAARFLGRLWTGSISSTPKLAAASGVTATTSTTSTSFTSTLSPGLSAATRPLSMLRRSASKQSIASTLNSMEAVASTTTSSAASVLSSASTEATSISRDSSAADDSSRESSPAFSATHTKSIAPSITSSGHSIKDDSKYLHSQIEDLLTALGELQRNHALLVNQLQKEREEREEDRKAVRSLLDGLRKKASNETVATSGSGDSDATITGSDAGNESSTAKGAKSGDGAIDNNSEPLSNLLDLVEVRFGEVATDSRRSSVPQTKLQLRDELARAKEQLSYAVAKTQDCDRRIYDMQQEVANIKEQLRESHAHVRNLHQEKQRLEKQIHGLRVRASDTPSSGAENGGWFSGATGMGGGGGSANVAAPGGGLRELKLGRSKSTPSQPPAPFGNKRASSIMLHKNGSRDSVNYVPAPLTAPATENEALLLELVQAKTAEAIAKQEAEEAKQKLENLRKAFGLAPGDTPPPGGSLHNRSVSTTGTLAASQASSAASAAMGMLGRLTGSNAPPGAAQDNTPRAHNPTPSSSNATNSGGGFWGWRR</sequence>
<feature type="compositionally biased region" description="Polar residues" evidence="4">
    <location>
        <begin position="1031"/>
        <end position="1041"/>
    </location>
</feature>
<dbReference type="GO" id="GO:0031267">
    <property type="term" value="F:small GTPase binding"/>
    <property type="evidence" value="ECO:0007669"/>
    <property type="project" value="TreeGrafter"/>
</dbReference>
<feature type="coiled-coil region" evidence="3">
    <location>
        <begin position="865"/>
        <end position="892"/>
    </location>
</feature>
<feature type="compositionally biased region" description="Low complexity" evidence="4">
    <location>
        <begin position="63"/>
        <end position="73"/>
    </location>
</feature>
<feature type="compositionally biased region" description="Acidic residues" evidence="4">
    <location>
        <begin position="93"/>
        <end position="108"/>
    </location>
</feature>
<keyword evidence="2 3" id="KW-0175">Coiled coil</keyword>
<dbReference type="PANTHER" id="PTHR47219">
    <property type="entry name" value="RAB GTPASE-ACTIVATING PROTEIN 1-LIKE"/>
    <property type="match status" value="1"/>
</dbReference>
<dbReference type="Pfam" id="PF23436">
    <property type="entry name" value="RabGap-TBC_2"/>
    <property type="match status" value="1"/>
</dbReference>
<dbReference type="GO" id="GO:0005096">
    <property type="term" value="F:GTPase activator activity"/>
    <property type="evidence" value="ECO:0007669"/>
    <property type="project" value="UniProtKB-KW"/>
</dbReference>
<evidence type="ECO:0000256" key="3">
    <source>
        <dbReference type="SAM" id="Coils"/>
    </source>
</evidence>
<dbReference type="FunFam" id="1.10.8.270:FF:000001">
    <property type="entry name" value="TBC1 domain family member 1"/>
    <property type="match status" value="1"/>
</dbReference>
<reference evidence="7" key="1">
    <citation type="journal article" date="2023" name="Mol. Phylogenet. Evol.">
        <title>Genome-scale phylogeny and comparative genomics of the fungal order Sordariales.</title>
        <authorList>
            <person name="Hensen N."/>
            <person name="Bonometti L."/>
            <person name="Westerberg I."/>
            <person name="Brannstrom I.O."/>
            <person name="Guillou S."/>
            <person name="Cros-Aarteil S."/>
            <person name="Calhoun S."/>
            <person name="Haridas S."/>
            <person name="Kuo A."/>
            <person name="Mondo S."/>
            <person name="Pangilinan J."/>
            <person name="Riley R."/>
            <person name="LaButti K."/>
            <person name="Andreopoulos B."/>
            <person name="Lipzen A."/>
            <person name="Chen C."/>
            <person name="Yan M."/>
            <person name="Daum C."/>
            <person name="Ng V."/>
            <person name="Clum A."/>
            <person name="Steindorff A."/>
            <person name="Ohm R.A."/>
            <person name="Martin F."/>
            <person name="Silar P."/>
            <person name="Natvig D.O."/>
            <person name="Lalanne C."/>
            <person name="Gautier V."/>
            <person name="Ament-Velasquez S.L."/>
            <person name="Kruys A."/>
            <person name="Hutchinson M.I."/>
            <person name="Powell A.J."/>
            <person name="Barry K."/>
            <person name="Miller A.N."/>
            <person name="Grigoriev I.V."/>
            <person name="Debuchy R."/>
            <person name="Gladieux P."/>
            <person name="Hiltunen Thoren M."/>
            <person name="Johannesson H."/>
        </authorList>
    </citation>
    <scope>NUCLEOTIDE SEQUENCE [LARGE SCALE GENOMIC DNA]</scope>
    <source>
        <strain evidence="7">CBS 340.73</strain>
    </source>
</reference>
<evidence type="ECO:0000256" key="4">
    <source>
        <dbReference type="SAM" id="MobiDB-lite"/>
    </source>
</evidence>
<dbReference type="FunFam" id="1.10.10.750:FF:000003">
    <property type="entry name" value="GTPase activating protein (Evi5)"/>
    <property type="match status" value="1"/>
</dbReference>
<feature type="region of interest" description="Disordered" evidence="4">
    <location>
        <begin position="1055"/>
        <end position="1099"/>
    </location>
</feature>
<feature type="compositionally biased region" description="Gly residues" evidence="4">
    <location>
        <begin position="902"/>
        <end position="929"/>
    </location>
</feature>
<feature type="compositionally biased region" description="Polar residues" evidence="4">
    <location>
        <begin position="752"/>
        <end position="779"/>
    </location>
</feature>
<dbReference type="Gene3D" id="1.10.472.80">
    <property type="entry name" value="Ypt/Rab-GAP domain of gyp1p, domain 3"/>
    <property type="match status" value="1"/>
</dbReference>